<comment type="caution">
    <text evidence="2">The sequence shown here is derived from an EMBL/GenBank/DDBJ whole genome shotgun (WGS) entry which is preliminary data.</text>
</comment>
<evidence type="ECO:0000259" key="1">
    <source>
        <dbReference type="Pfam" id="PF04016"/>
    </source>
</evidence>
<dbReference type="AlphaFoldDB" id="A0A4Y8QA82"/>
<gene>
    <name evidence="2" type="ORF">B5M42_00725</name>
</gene>
<dbReference type="OrthoDB" id="6017773at2"/>
<protein>
    <recommendedName>
        <fullName evidence="1">Putative heavy-metal chelation domain-containing protein</fullName>
    </recommendedName>
</protein>
<dbReference type="Pfam" id="PF04016">
    <property type="entry name" value="DUF364"/>
    <property type="match status" value="1"/>
</dbReference>
<dbReference type="InterPro" id="IPR007161">
    <property type="entry name" value="DUF364"/>
</dbReference>
<proteinExistence type="predicted"/>
<sequence>MTVTNLRQAILEGKLGPKPDTLPVTGSSYIYQTTQFPSSTTKYHNYYLLLRVESYFGACSHTSAQLNMEVAAEFSGLFLDAVLQDERLPAQIAAMDAYLGVIYPHKSNCTKVVELSAGTPIQKAKQRDALIAQVADIQTSQKVALIGVVNPLVEAIQERGGVCLPCDLQMEKTQAGHVVEKDMNIVLDQADSVICTAMTLSNGTFDLILERVRERQIPLTVYAQTGSAVVAQFMNNGVTALIAEPFPFTQFSGSSSELYCYTSNKGKEETDAY</sequence>
<reference evidence="2 3" key="1">
    <citation type="submission" date="2017-03" db="EMBL/GenBank/DDBJ databases">
        <title>Isolation of Levoglucosan Utilizing Bacteria.</title>
        <authorList>
            <person name="Arya A.S."/>
        </authorList>
    </citation>
    <scope>NUCLEOTIDE SEQUENCE [LARGE SCALE GENOMIC DNA]</scope>
    <source>
        <strain evidence="2 3">MEC069</strain>
    </source>
</reference>
<dbReference type="Proteomes" id="UP000298246">
    <property type="component" value="Unassembled WGS sequence"/>
</dbReference>
<feature type="domain" description="Putative heavy-metal chelation" evidence="1">
    <location>
        <begin position="135"/>
        <end position="217"/>
    </location>
</feature>
<name>A0A4Y8QA82_9BACL</name>
<evidence type="ECO:0000313" key="2">
    <source>
        <dbReference type="EMBL" id="TFE91797.1"/>
    </source>
</evidence>
<organism evidence="2 3">
    <name type="scientific">Paenibacillus athensensis</name>
    <dbReference type="NCBI Taxonomy" id="1967502"/>
    <lineage>
        <taxon>Bacteria</taxon>
        <taxon>Bacillati</taxon>
        <taxon>Bacillota</taxon>
        <taxon>Bacilli</taxon>
        <taxon>Bacillales</taxon>
        <taxon>Paenibacillaceae</taxon>
        <taxon>Paenibacillus</taxon>
    </lineage>
</organism>
<accession>A0A4Y8QA82</accession>
<dbReference type="Gene3D" id="3.40.50.11590">
    <property type="match status" value="1"/>
</dbReference>
<keyword evidence="3" id="KW-1185">Reference proteome</keyword>
<dbReference type="EMBL" id="MYFO01000001">
    <property type="protein sequence ID" value="TFE91797.1"/>
    <property type="molecule type" value="Genomic_DNA"/>
</dbReference>
<evidence type="ECO:0000313" key="3">
    <source>
        <dbReference type="Proteomes" id="UP000298246"/>
    </source>
</evidence>
<dbReference type="SUPFAM" id="SSF159713">
    <property type="entry name" value="Dhaf3308-like"/>
    <property type="match status" value="1"/>
</dbReference>